<dbReference type="InterPro" id="IPR000014">
    <property type="entry name" value="PAS"/>
</dbReference>
<dbReference type="SMART" id="SM00220">
    <property type="entry name" value="S_TKc"/>
    <property type="match status" value="1"/>
</dbReference>
<keyword evidence="4" id="KW-0808">Transferase</keyword>
<dbReference type="InterPro" id="IPR003018">
    <property type="entry name" value="GAF"/>
</dbReference>
<dbReference type="InterPro" id="IPR011009">
    <property type="entry name" value="Kinase-like_dom_sf"/>
</dbReference>
<dbReference type="InterPro" id="IPR003594">
    <property type="entry name" value="HATPase_dom"/>
</dbReference>
<dbReference type="PROSITE" id="PS50011">
    <property type="entry name" value="PROTEIN_KINASE_DOM"/>
    <property type="match status" value="1"/>
</dbReference>
<feature type="domain" description="Histidine kinase" evidence="8">
    <location>
        <begin position="1822"/>
        <end position="2030"/>
    </location>
</feature>
<sequence length="2031" mass="229172">MTSNPPAIPGYHLTEQIYLGSRTEVYRGISQSDKKPVIIKLLKSEYPTFNELVQFRNQYTIAKNLDNPGIVKPIALLNYRNSFAIVMEDIGGISLYEWGVGKREWGVAKNYDFLSDFFNIAIQIVKILEILYQNRVIHKDIKPQNILINPETKQIKLIDFSISSLLLRETKEIQNPNILEGTLAYMSPEQTGRMNRGIDYRTDFYSLGATFYELLTGKLPFQSSEPMELVHCHIAMMPTSPIEIVPEIPVMVNNIIMKLMEKAPESRYQSAFGLRYDLALCLQQWQEKGAIELFELGIRDICDRFVIPEKLYGRETEVKILLEAFNRISNPTLSKEGQGGVEIMLVAGFSGIGKTAMVNEIHKPIVRQRGYFIKGKFDQFQRDIPFSAWVQGFQDLMRQLLTESTTEVQKWQANLLEALGENGQVIIDVIPELEHLIGKQPEVPELEGSAGQNRFNLLFGKFIRVFARKEHPLVIFMDDLQWADSASLKLIQLLMRETDTCYLLLIGAYRDNEVFPTHPLILTLVEIRKDEERQDASPTVNQITLAPLDQDSLNRLIADTLSCPLERAIPLTEIVFTKTKGNPFFATQFLKSLYEDGLIKFDLNSGYWQCDISQVRALALTDDVVEFMAIQLQKLPENTQEVLKLAACIGNKFDLETLAIVHEKSHAETAADLWRALQEGLILPESEVYKFFQDEVTDEISDNLSVTSATKSATTVPYRFLHDRVQQAAYFLIPEARKQFTHLKIGQLLLKNTPEAEREETIFDIVNQLNIGKELIEARTERKELAQLNLIAGRKAKASTAYAAAQKYLTMGVELLEADRWESQYALTLALYEEAAEAGYLNGRFDEMDKLVDVVLQNAKILLEKVKIYDIKIQGTIARGDLKQAIKIGLELSELLGIKIPEEPNQLDIQKGLEETASLLNGQKIEDLINLPEMTDPHKLAAMYITMSIASAAFIAAPDICLLIVLSQVNLSIQYGNSTSSGYVYGAYAVILLTEFQNIESGYKLGKLALSLVERLNAKNVKAKVLLMFGGHLVHWKEHLRENIPILIECYQSGVETGDFEYAGYAAAYVCECLYLSGHELTELEKQIAIYSKAINQIGQKSPSNWSAIFGQVVLNLLDKTDDPIRLIGDVYNEEQSLPLAIQLNDRIQLLFIYSNQLILSYLFDDIQQAVTKATLAKQYLEGLTGMPVVSSIYLYESLAYLGIFAEASDAQKESLLDLVNANREKMREWAQSAPMNYLYKFNLVEAERCRVLGQNVEAMDYYDRAIVGAKENEYIQDEALANELAAKFYLDWGKQTIAQAYLTNAYYAYARWGAKAKVNDLEKRYPQLLAPILNSKIRQKTGETINRMANETITSTSRGISESLDFATVIKAAQSLSEEINLDKLLSNLMQIAIENAGAEKGTLILEKAGELFIVAQCLDKQCNLHPITVEQSKDIPATLINYVWRTQETLIFNDASTQTNFAADPYIIHHQPKSVLCMPIQKQRKGIASPAFGMAILYLENNLAVGAFTPARLEVLKVLSSQSAISIANAQLYGQVKESEKLLAEYNRTLEQQVRDRTQKLQQSESRFRQLYEQSGDAILLLDGEVFIDCNLAVLNMMRCANKKQFLALNPDRLSPEMQPDGTLSFEKANQMIAMAFELGSHRFEWMSRRVDGEDFWVEVLLTVIPLDNRQILHTVWREIGDRKQAEAALYQKNQELSYTLKQLEITQDELIQSEKMAALGQLVAGIAHEVNTPLGAISSSAGNMTNFLDKTLENLPTLFQSLSPEEGQTFLALLQRSLQKESILSTKEERKLKRGLRSQLETLEIDNADIIAERLVIMGIYDEIDTFIPLLKRSDSLHVLETAYKFSGLQRGIRTIKIATDRASKVVFALKNYARYDSSSAMTIANLTEGIETILTLYQSHLKQGIEVIRNYGELPPFLCYPDELNQVWTNLIHNALQAMDYRGTLTIDVTSLEREAKISITDSGKGIPQEIQYKIFQPFFTTKPAGEGSGLGLDIVKKIIEKHNGTITFTSSPGQTTFTVSLPMPNG</sequence>
<dbReference type="PROSITE" id="PS50109">
    <property type="entry name" value="HIS_KIN"/>
    <property type="match status" value="1"/>
</dbReference>
<dbReference type="InterPro" id="IPR029016">
    <property type="entry name" value="GAF-like_dom_sf"/>
</dbReference>
<evidence type="ECO:0000256" key="1">
    <source>
        <dbReference type="ARBA" id="ARBA00000085"/>
    </source>
</evidence>
<dbReference type="SUPFAM" id="SSF55781">
    <property type="entry name" value="GAF domain-like"/>
    <property type="match status" value="1"/>
</dbReference>
<dbReference type="CDD" id="cd00082">
    <property type="entry name" value="HisKA"/>
    <property type="match status" value="1"/>
</dbReference>
<dbReference type="PANTHER" id="PTHR43642:SF1">
    <property type="entry name" value="HYBRID SIGNAL TRANSDUCTION HISTIDINE KINASE G"/>
    <property type="match status" value="1"/>
</dbReference>
<dbReference type="Gene3D" id="3.30.200.20">
    <property type="entry name" value="Phosphorylase Kinase, domain 1"/>
    <property type="match status" value="1"/>
</dbReference>
<dbReference type="InterPro" id="IPR004358">
    <property type="entry name" value="Sig_transdc_His_kin-like_C"/>
</dbReference>
<keyword evidence="4" id="KW-0418">Kinase</keyword>
<gene>
    <name evidence="9" type="ORF">NJ959_10995</name>
</gene>
<dbReference type="InterPro" id="IPR036097">
    <property type="entry name" value="HisK_dim/P_sf"/>
</dbReference>
<keyword evidence="6" id="KW-0175">Coiled coil</keyword>
<keyword evidence="3" id="KW-0597">Phosphoprotein</keyword>
<dbReference type="InterPro" id="IPR036890">
    <property type="entry name" value="HATPase_C_sf"/>
</dbReference>
<dbReference type="InterPro" id="IPR053159">
    <property type="entry name" value="Hybrid_Histidine_Kinase"/>
</dbReference>
<dbReference type="PRINTS" id="PR00344">
    <property type="entry name" value="BCTRLSENSOR"/>
</dbReference>
<dbReference type="Pfam" id="PF13188">
    <property type="entry name" value="PAS_8"/>
    <property type="match status" value="1"/>
</dbReference>
<dbReference type="Gene3D" id="3.30.450.20">
    <property type="entry name" value="PAS domain"/>
    <property type="match status" value="1"/>
</dbReference>
<dbReference type="EMBL" id="JAMZMM010000086">
    <property type="protein sequence ID" value="MCP2728982.1"/>
    <property type="molecule type" value="Genomic_DNA"/>
</dbReference>
<dbReference type="InterPro" id="IPR041664">
    <property type="entry name" value="AAA_16"/>
</dbReference>
<evidence type="ECO:0000313" key="10">
    <source>
        <dbReference type="Proteomes" id="UP001204953"/>
    </source>
</evidence>
<evidence type="ECO:0000259" key="7">
    <source>
        <dbReference type="PROSITE" id="PS50011"/>
    </source>
</evidence>
<dbReference type="CDD" id="cd14014">
    <property type="entry name" value="STKc_PknB_like"/>
    <property type="match status" value="1"/>
</dbReference>
<organism evidence="9 10">
    <name type="scientific">Limnofasciculus baicalensis BBK-W-15</name>
    <dbReference type="NCBI Taxonomy" id="2699891"/>
    <lineage>
        <taxon>Bacteria</taxon>
        <taxon>Bacillati</taxon>
        <taxon>Cyanobacteriota</taxon>
        <taxon>Cyanophyceae</taxon>
        <taxon>Coleofasciculales</taxon>
        <taxon>Coleofasciculaceae</taxon>
        <taxon>Limnofasciculus</taxon>
        <taxon>Limnofasciculus baicalensis</taxon>
    </lineage>
</organism>
<accession>A0AAE3GS66</accession>
<dbReference type="Pfam" id="PF13191">
    <property type="entry name" value="AAA_16"/>
    <property type="match status" value="1"/>
</dbReference>
<dbReference type="SUPFAM" id="SSF47384">
    <property type="entry name" value="Homodimeric domain of signal transducing histidine kinase"/>
    <property type="match status" value="1"/>
</dbReference>
<comment type="caution">
    <text evidence="9">The sequence shown here is derived from an EMBL/GenBank/DDBJ whole genome shotgun (WGS) entry which is preliminary data.</text>
</comment>
<dbReference type="SUPFAM" id="SSF55785">
    <property type="entry name" value="PYP-like sensor domain (PAS domain)"/>
    <property type="match status" value="1"/>
</dbReference>
<evidence type="ECO:0000256" key="4">
    <source>
        <dbReference type="ARBA" id="ARBA00022777"/>
    </source>
</evidence>
<dbReference type="Gene3D" id="3.30.450.40">
    <property type="match status" value="1"/>
</dbReference>
<dbReference type="Gene3D" id="3.30.565.10">
    <property type="entry name" value="Histidine kinase-like ATPase, C-terminal domain"/>
    <property type="match status" value="1"/>
</dbReference>
<protein>
    <recommendedName>
        <fullName evidence="2">histidine kinase</fullName>
        <ecNumber evidence="2">2.7.13.3</ecNumber>
    </recommendedName>
</protein>
<dbReference type="InterPro" id="IPR008271">
    <property type="entry name" value="Ser/Thr_kinase_AS"/>
</dbReference>
<dbReference type="InterPro" id="IPR003661">
    <property type="entry name" value="HisK_dim/P_dom"/>
</dbReference>
<dbReference type="Pfam" id="PF00069">
    <property type="entry name" value="Pkinase"/>
    <property type="match status" value="1"/>
</dbReference>
<evidence type="ECO:0000256" key="2">
    <source>
        <dbReference type="ARBA" id="ARBA00012438"/>
    </source>
</evidence>
<dbReference type="SUPFAM" id="SSF52540">
    <property type="entry name" value="P-loop containing nucleoside triphosphate hydrolases"/>
    <property type="match status" value="1"/>
</dbReference>
<dbReference type="SMART" id="SM00065">
    <property type="entry name" value="GAF"/>
    <property type="match status" value="1"/>
</dbReference>
<dbReference type="Gene3D" id="1.10.287.130">
    <property type="match status" value="1"/>
</dbReference>
<feature type="coiled-coil region" evidence="6">
    <location>
        <begin position="1531"/>
        <end position="1569"/>
    </location>
</feature>
<dbReference type="InterPro" id="IPR000719">
    <property type="entry name" value="Prot_kinase_dom"/>
</dbReference>
<dbReference type="PANTHER" id="PTHR43642">
    <property type="entry name" value="HYBRID SIGNAL TRANSDUCTION HISTIDINE KINASE G"/>
    <property type="match status" value="1"/>
</dbReference>
<dbReference type="SUPFAM" id="SSF56112">
    <property type="entry name" value="Protein kinase-like (PK-like)"/>
    <property type="match status" value="1"/>
</dbReference>
<evidence type="ECO:0000256" key="6">
    <source>
        <dbReference type="SAM" id="Coils"/>
    </source>
</evidence>
<proteinExistence type="predicted"/>
<dbReference type="GO" id="GO:0000155">
    <property type="term" value="F:phosphorelay sensor kinase activity"/>
    <property type="evidence" value="ECO:0007669"/>
    <property type="project" value="InterPro"/>
</dbReference>
<keyword evidence="5" id="KW-0902">Two-component regulatory system</keyword>
<dbReference type="InterPro" id="IPR035965">
    <property type="entry name" value="PAS-like_dom_sf"/>
</dbReference>
<dbReference type="Gene3D" id="1.10.510.10">
    <property type="entry name" value="Transferase(Phosphotransferase) domain 1"/>
    <property type="match status" value="1"/>
</dbReference>
<keyword evidence="10" id="KW-1185">Reference proteome</keyword>
<evidence type="ECO:0000259" key="8">
    <source>
        <dbReference type="PROSITE" id="PS50109"/>
    </source>
</evidence>
<dbReference type="PROSITE" id="PS00108">
    <property type="entry name" value="PROTEIN_KINASE_ST"/>
    <property type="match status" value="1"/>
</dbReference>
<evidence type="ECO:0000313" key="9">
    <source>
        <dbReference type="EMBL" id="MCP2728982.1"/>
    </source>
</evidence>
<dbReference type="SMART" id="SM00387">
    <property type="entry name" value="HATPase_c"/>
    <property type="match status" value="1"/>
</dbReference>
<dbReference type="Proteomes" id="UP001204953">
    <property type="component" value="Unassembled WGS sequence"/>
</dbReference>
<dbReference type="InterPro" id="IPR005467">
    <property type="entry name" value="His_kinase_dom"/>
</dbReference>
<reference evidence="9" key="1">
    <citation type="submission" date="2022-06" db="EMBL/GenBank/DDBJ databases">
        <title>New cyanobacteria of genus Symplocastrum in benthos of Lake Baikal.</title>
        <authorList>
            <person name="Sorokovikova E."/>
            <person name="Tikhonova I."/>
            <person name="Krasnopeev A."/>
            <person name="Evseev P."/>
            <person name="Gladkikh A."/>
            <person name="Belykh O."/>
        </authorList>
    </citation>
    <scope>NUCLEOTIDE SEQUENCE</scope>
    <source>
        <strain evidence="9">BBK-W-15</strain>
    </source>
</reference>
<dbReference type="Pfam" id="PF02518">
    <property type="entry name" value="HATPase_c"/>
    <property type="match status" value="1"/>
</dbReference>
<dbReference type="RefSeq" id="WP_254011771.1">
    <property type="nucleotide sequence ID" value="NZ_JAMZMM010000086.1"/>
</dbReference>
<evidence type="ECO:0000256" key="3">
    <source>
        <dbReference type="ARBA" id="ARBA00022553"/>
    </source>
</evidence>
<dbReference type="Gene3D" id="3.40.50.300">
    <property type="entry name" value="P-loop containing nucleotide triphosphate hydrolases"/>
    <property type="match status" value="1"/>
</dbReference>
<dbReference type="EC" id="2.7.13.3" evidence="2"/>
<feature type="domain" description="Protein kinase" evidence="7">
    <location>
        <begin position="11"/>
        <end position="280"/>
    </location>
</feature>
<dbReference type="InterPro" id="IPR027417">
    <property type="entry name" value="P-loop_NTPase"/>
</dbReference>
<dbReference type="Pfam" id="PF01590">
    <property type="entry name" value="GAF"/>
    <property type="match status" value="1"/>
</dbReference>
<name>A0AAE3GS66_9CYAN</name>
<evidence type="ECO:0000256" key="5">
    <source>
        <dbReference type="ARBA" id="ARBA00023012"/>
    </source>
</evidence>
<dbReference type="GO" id="GO:0005524">
    <property type="term" value="F:ATP binding"/>
    <property type="evidence" value="ECO:0007669"/>
    <property type="project" value="InterPro"/>
</dbReference>
<dbReference type="SUPFAM" id="SSF55874">
    <property type="entry name" value="ATPase domain of HSP90 chaperone/DNA topoisomerase II/histidine kinase"/>
    <property type="match status" value="1"/>
</dbReference>
<comment type="catalytic activity">
    <reaction evidence="1">
        <text>ATP + protein L-histidine = ADP + protein N-phospho-L-histidine.</text>
        <dbReference type="EC" id="2.7.13.3"/>
    </reaction>
</comment>